<dbReference type="Pfam" id="PF12937">
    <property type="entry name" value="F-box-like"/>
    <property type="match status" value="1"/>
</dbReference>
<protein>
    <recommendedName>
        <fullName evidence="1">F-box domain-containing protein</fullName>
    </recommendedName>
</protein>
<dbReference type="GO" id="GO:0019005">
    <property type="term" value="C:SCF ubiquitin ligase complex"/>
    <property type="evidence" value="ECO:0007669"/>
    <property type="project" value="TreeGrafter"/>
</dbReference>
<dbReference type="Proteomes" id="UP000559256">
    <property type="component" value="Unassembled WGS sequence"/>
</dbReference>
<dbReference type="Gene3D" id="1.20.1280.50">
    <property type="match status" value="1"/>
</dbReference>
<dbReference type="InterPro" id="IPR032675">
    <property type="entry name" value="LRR_dom_sf"/>
</dbReference>
<evidence type="ECO:0000313" key="2">
    <source>
        <dbReference type="EMBL" id="KAF5343574.1"/>
    </source>
</evidence>
<proteinExistence type="predicted"/>
<dbReference type="PANTHER" id="PTHR16134">
    <property type="entry name" value="F-BOX/TPR REPEAT PROTEIN POF3"/>
    <property type="match status" value="1"/>
</dbReference>
<evidence type="ECO:0000313" key="3">
    <source>
        <dbReference type="Proteomes" id="UP000559256"/>
    </source>
</evidence>
<dbReference type="EMBL" id="JAACJM010000138">
    <property type="protein sequence ID" value="KAF5343574.1"/>
    <property type="molecule type" value="Genomic_DNA"/>
</dbReference>
<dbReference type="Gene3D" id="3.80.10.10">
    <property type="entry name" value="Ribonuclease Inhibitor"/>
    <property type="match status" value="1"/>
</dbReference>
<feature type="domain" description="F-box" evidence="1">
    <location>
        <begin position="16"/>
        <end position="53"/>
    </location>
</feature>
<organism evidence="2 3">
    <name type="scientific">Tetrapyrgos nigripes</name>
    <dbReference type="NCBI Taxonomy" id="182062"/>
    <lineage>
        <taxon>Eukaryota</taxon>
        <taxon>Fungi</taxon>
        <taxon>Dikarya</taxon>
        <taxon>Basidiomycota</taxon>
        <taxon>Agaricomycotina</taxon>
        <taxon>Agaricomycetes</taxon>
        <taxon>Agaricomycetidae</taxon>
        <taxon>Agaricales</taxon>
        <taxon>Marasmiineae</taxon>
        <taxon>Marasmiaceae</taxon>
        <taxon>Tetrapyrgos</taxon>
    </lineage>
</organism>
<dbReference type="GO" id="GO:0031146">
    <property type="term" value="P:SCF-dependent proteasomal ubiquitin-dependent protein catabolic process"/>
    <property type="evidence" value="ECO:0007669"/>
    <property type="project" value="TreeGrafter"/>
</dbReference>
<dbReference type="SUPFAM" id="SSF81383">
    <property type="entry name" value="F-box domain"/>
    <property type="match status" value="1"/>
</dbReference>
<comment type="caution">
    <text evidence="2">The sequence shown here is derived from an EMBL/GenBank/DDBJ whole genome shotgun (WGS) entry which is preliminary data.</text>
</comment>
<evidence type="ECO:0000259" key="1">
    <source>
        <dbReference type="Pfam" id="PF12937"/>
    </source>
</evidence>
<dbReference type="InterPro" id="IPR036047">
    <property type="entry name" value="F-box-like_dom_sf"/>
</dbReference>
<sequence>MLARIHDMHPLLQIIELLHLIFGHLDKEDQAVCAQVCKNWSEIALDILWHTVDNLPAFANLLAPVKRDVDENNEKAPVSYSFEPPGPTAKSWARFEAKYCSRVRVLGLDVDAEQKDNKDEEDEVHEDVSPLLQTIQRFRFASPLLPKLHTFGWNSQISKFVESIMFMHEGVKVCCIEHENDDLDLRDIEHLFEVIYTRMPALTSIKIGLFPSQSIVVPLLSLLEHLTHLTDITMPAFTDVSKLLSLLGNSKRLRRLKLCYYFSKDDLAVTLTGNPYEGRSFAALESLWMYCIRYQSLLPFGRCRSLANLHSLSLFSINLEKPEGVRDLFHTIPTFAPNLVDLKVMYSCRSDIEDDLEDDPLLDDIVSFTDFRAVLACRKITRFVLNHPYPVNVTDSDLEEIASAWSHLRFIEISVDPAVPSLTSRTRKPTIRGVYMLARCCPNLQVARLLLDTTTTVLTAEPDSKLATLCCATYLRNLHVGNSLMQREQVYPFAMALAQVCSPWFELLDWVGDNPRTYAKEREMKARILALERENEVLKANRESS</sequence>
<keyword evidence="3" id="KW-1185">Reference proteome</keyword>
<dbReference type="OrthoDB" id="2447803at2759"/>
<dbReference type="PANTHER" id="PTHR16134:SF148">
    <property type="entry name" value="S-PHASE KINASE-ASSOCIATED PROTEIN 2, ISOFORM A"/>
    <property type="match status" value="1"/>
</dbReference>
<gene>
    <name evidence="2" type="ORF">D9758_012978</name>
</gene>
<dbReference type="AlphaFoldDB" id="A0A8H5FNQ9"/>
<dbReference type="SUPFAM" id="SSF52047">
    <property type="entry name" value="RNI-like"/>
    <property type="match status" value="1"/>
</dbReference>
<name>A0A8H5FNQ9_9AGAR</name>
<reference evidence="2 3" key="1">
    <citation type="journal article" date="2020" name="ISME J.">
        <title>Uncovering the hidden diversity of litter-decomposition mechanisms in mushroom-forming fungi.</title>
        <authorList>
            <person name="Floudas D."/>
            <person name="Bentzer J."/>
            <person name="Ahren D."/>
            <person name="Johansson T."/>
            <person name="Persson P."/>
            <person name="Tunlid A."/>
        </authorList>
    </citation>
    <scope>NUCLEOTIDE SEQUENCE [LARGE SCALE GENOMIC DNA]</scope>
    <source>
        <strain evidence="2 3">CBS 291.85</strain>
    </source>
</reference>
<dbReference type="InterPro" id="IPR001810">
    <property type="entry name" value="F-box_dom"/>
</dbReference>
<accession>A0A8H5FNQ9</accession>